<evidence type="ECO:0000313" key="2">
    <source>
        <dbReference type="Proteomes" id="UP000247498"/>
    </source>
</evidence>
<reference evidence="1 2" key="1">
    <citation type="journal article" date="2018" name="Sci. Rep.">
        <title>Raphidocelis subcapitata (=Pseudokirchneriella subcapitata) provides an insight into genome evolution and environmental adaptations in the Sphaeropleales.</title>
        <authorList>
            <person name="Suzuki S."/>
            <person name="Yamaguchi H."/>
            <person name="Nakajima N."/>
            <person name="Kawachi M."/>
        </authorList>
    </citation>
    <scope>NUCLEOTIDE SEQUENCE [LARGE SCALE GENOMIC DNA]</scope>
    <source>
        <strain evidence="1 2">NIES-35</strain>
    </source>
</reference>
<dbReference type="EMBL" id="BDRX01000004">
    <property type="protein sequence ID" value="GBF88341.1"/>
    <property type="molecule type" value="Genomic_DNA"/>
</dbReference>
<dbReference type="Proteomes" id="UP000247498">
    <property type="component" value="Unassembled WGS sequence"/>
</dbReference>
<name>A0A2V0NLN9_9CHLO</name>
<dbReference type="AlphaFoldDB" id="A0A2V0NLN9"/>
<proteinExistence type="predicted"/>
<gene>
    <name evidence="1" type="ORF">Rsub_01053</name>
</gene>
<comment type="caution">
    <text evidence="1">The sequence shown here is derived from an EMBL/GenBank/DDBJ whole genome shotgun (WGS) entry which is preliminary data.</text>
</comment>
<sequence length="143" mass="15716">MSHIYDLEPATDAEKSAGAPYGGARAVPRVRLARHAEYPFTYEYSIRLNLEEPSLGGLIVVEPGEGAPPWRGDFSFKRGRDKAVYLGPDIFGSQAYGPLVRAELGKAFHGGILEVVQRAVEDDARFDEAHRTALRQGESNSEQ</sequence>
<dbReference type="InParanoid" id="A0A2V0NLN9"/>
<evidence type="ECO:0000313" key="1">
    <source>
        <dbReference type="EMBL" id="GBF88341.1"/>
    </source>
</evidence>
<keyword evidence="2" id="KW-1185">Reference proteome</keyword>
<dbReference type="STRING" id="307507.A0A2V0NLN9"/>
<protein>
    <submittedName>
        <fullName evidence="1">Uncharacterized protein</fullName>
    </submittedName>
</protein>
<accession>A0A2V0NLN9</accession>
<organism evidence="1 2">
    <name type="scientific">Raphidocelis subcapitata</name>
    <dbReference type="NCBI Taxonomy" id="307507"/>
    <lineage>
        <taxon>Eukaryota</taxon>
        <taxon>Viridiplantae</taxon>
        <taxon>Chlorophyta</taxon>
        <taxon>core chlorophytes</taxon>
        <taxon>Chlorophyceae</taxon>
        <taxon>CS clade</taxon>
        <taxon>Sphaeropleales</taxon>
        <taxon>Selenastraceae</taxon>
        <taxon>Raphidocelis</taxon>
    </lineage>
</organism>